<keyword evidence="7" id="KW-1185">Reference proteome</keyword>
<sequence>MNSVKNDALLAGPVKESRFPGQRPCQLFSDLAKSHPNAIALIWEDEETFNRHQMTMEQLERKSNQLARGILRHCSQLVAPNNDGDRVIVICIPPSWKLICTILAIWKTGACYLPIELPSSRDSVKHLLEEAKPFLIIDDWEEEDLFPEVNKISWSSLEDISIGLSERPLTCEEHYPIRSDPTEIILYTSGSTDLPKGVRIRSSSILNRLEWQWRCFPFGNEEETNCFRSSITFFDSVAEVWAPLLNPEHPLPILILSRSARFNPQLLVPILNKYKVGRIILVPKLLNSILTHLKNTNDNTSLRQLKLWICGSETLPCSLAEDFFDWSETNGGTHILCNSYGRTETMGAVIYHVMKTKHDIQVKGKVPIGGPVDNTAVYLLDEQMRPVNSGKIGNLYVAGKQVAKSYVNGRDPILFIENTYTADPEYKILFRTGDYASVHKETILFEGRNDSQVKLRGKIVDMNEVETALNKLQTVQESVVLCYRTDQADQELVAFVKLNEGVLAESNDIQKLLLKSLPSYAVPQVTIIDEMPLRVNGKVDRKHLLHRCNQIAVDKKRRAIGCLWTVLSSVMPHAIPKLSLESNFYSLGGDSQNTIVVIEKLSEEGYNINVADFISSETILDLVNKMTPKTNGNKGYNKTSSNKYKFDQISEKYKADIYRIITDSYYNKSCIEMGMEPPVEKHEYIQLLDAVWPKLINNPLSFVIKDINTDEVVGCKILMDIIDDQPVRLKSNYDYVIELLESLEEPLKKTLPKGKILYCDMFATKMKLTPQENVELALEGAWHLEDIARQNGFTGIFTTNSNPLTKQLSEIVLDFKQLKSYQMNQFVASDGTRPFKKADNSVIITCSFKELY</sequence>
<dbReference type="AlphaFoldDB" id="A0A9P0E9C8"/>
<dbReference type="Gene3D" id="3.40.630.30">
    <property type="match status" value="1"/>
</dbReference>
<dbReference type="Proteomes" id="UP001152798">
    <property type="component" value="Chromosome 3"/>
</dbReference>
<dbReference type="InterPro" id="IPR045851">
    <property type="entry name" value="AMP-bd_C_sf"/>
</dbReference>
<feature type="domain" description="Carrier" evidence="4">
    <location>
        <begin position="567"/>
        <end position="624"/>
    </location>
</feature>
<evidence type="ECO:0000256" key="1">
    <source>
        <dbReference type="ARBA" id="ARBA00022450"/>
    </source>
</evidence>
<evidence type="ECO:0000259" key="4">
    <source>
        <dbReference type="Pfam" id="PF00550"/>
    </source>
</evidence>
<protein>
    <recommendedName>
        <fullName evidence="8">Carrier domain-containing protein</fullName>
    </recommendedName>
</protein>
<feature type="domain" description="AMP-binding enzyme C-terminal" evidence="5">
    <location>
        <begin position="464"/>
        <end position="538"/>
    </location>
</feature>
<evidence type="ECO:0000259" key="5">
    <source>
        <dbReference type="Pfam" id="PF13193"/>
    </source>
</evidence>
<evidence type="ECO:0000313" key="6">
    <source>
        <dbReference type="EMBL" id="CAH1394597.1"/>
    </source>
</evidence>
<dbReference type="SUPFAM" id="SSF47336">
    <property type="entry name" value="ACP-like"/>
    <property type="match status" value="1"/>
</dbReference>
<dbReference type="OrthoDB" id="416786at2759"/>
<name>A0A9P0E9C8_NEZVI</name>
<dbReference type="InterPro" id="IPR036736">
    <property type="entry name" value="ACP-like_sf"/>
</dbReference>
<dbReference type="PANTHER" id="PTHR44845:SF6">
    <property type="entry name" value="BETA-ALANINE-ACTIVATING ENZYME"/>
    <property type="match status" value="1"/>
</dbReference>
<dbReference type="EMBL" id="OV725079">
    <property type="protein sequence ID" value="CAH1394597.1"/>
    <property type="molecule type" value="Genomic_DNA"/>
</dbReference>
<dbReference type="InterPro" id="IPR000873">
    <property type="entry name" value="AMP-dep_synth/lig_dom"/>
</dbReference>
<feature type="domain" description="AMP-dependent synthetase/ligase" evidence="3">
    <location>
        <begin position="31"/>
        <end position="406"/>
    </location>
</feature>
<accession>A0A9P0E9C8</accession>
<gene>
    <name evidence="6" type="ORF">NEZAVI_LOCUS5066</name>
</gene>
<dbReference type="Pfam" id="PF00550">
    <property type="entry name" value="PP-binding"/>
    <property type="match status" value="1"/>
</dbReference>
<keyword evidence="1" id="KW-0596">Phosphopantetheine</keyword>
<dbReference type="PANTHER" id="PTHR44845">
    <property type="entry name" value="CARRIER DOMAIN-CONTAINING PROTEIN"/>
    <property type="match status" value="1"/>
</dbReference>
<dbReference type="InterPro" id="IPR025110">
    <property type="entry name" value="AMP-bd_C"/>
</dbReference>
<dbReference type="Pfam" id="PF13193">
    <property type="entry name" value="AMP-binding_C"/>
    <property type="match status" value="1"/>
</dbReference>
<organism evidence="6 7">
    <name type="scientific">Nezara viridula</name>
    <name type="common">Southern green stink bug</name>
    <name type="synonym">Cimex viridulus</name>
    <dbReference type="NCBI Taxonomy" id="85310"/>
    <lineage>
        <taxon>Eukaryota</taxon>
        <taxon>Metazoa</taxon>
        <taxon>Ecdysozoa</taxon>
        <taxon>Arthropoda</taxon>
        <taxon>Hexapoda</taxon>
        <taxon>Insecta</taxon>
        <taxon>Pterygota</taxon>
        <taxon>Neoptera</taxon>
        <taxon>Paraneoptera</taxon>
        <taxon>Hemiptera</taxon>
        <taxon>Heteroptera</taxon>
        <taxon>Panheteroptera</taxon>
        <taxon>Pentatomomorpha</taxon>
        <taxon>Pentatomoidea</taxon>
        <taxon>Pentatomidae</taxon>
        <taxon>Pentatominae</taxon>
        <taxon>Nezara</taxon>
    </lineage>
</organism>
<reference evidence="6" key="1">
    <citation type="submission" date="2022-01" db="EMBL/GenBank/DDBJ databases">
        <authorList>
            <person name="King R."/>
        </authorList>
    </citation>
    <scope>NUCLEOTIDE SEQUENCE</scope>
</reference>
<evidence type="ECO:0000259" key="3">
    <source>
        <dbReference type="Pfam" id="PF00501"/>
    </source>
</evidence>
<dbReference type="Gene3D" id="3.40.50.12780">
    <property type="entry name" value="N-terminal domain of ligase-like"/>
    <property type="match status" value="1"/>
</dbReference>
<dbReference type="Gene3D" id="1.10.1200.10">
    <property type="entry name" value="ACP-like"/>
    <property type="match status" value="1"/>
</dbReference>
<evidence type="ECO:0000256" key="2">
    <source>
        <dbReference type="ARBA" id="ARBA00022553"/>
    </source>
</evidence>
<dbReference type="SUPFAM" id="SSF56801">
    <property type="entry name" value="Acetyl-CoA synthetase-like"/>
    <property type="match status" value="1"/>
</dbReference>
<dbReference type="InterPro" id="IPR009081">
    <property type="entry name" value="PP-bd_ACP"/>
</dbReference>
<dbReference type="InterPro" id="IPR042099">
    <property type="entry name" value="ANL_N_sf"/>
</dbReference>
<dbReference type="Gene3D" id="3.30.300.30">
    <property type="match status" value="1"/>
</dbReference>
<dbReference type="Pfam" id="PF00501">
    <property type="entry name" value="AMP-binding"/>
    <property type="match status" value="1"/>
</dbReference>
<keyword evidence="2" id="KW-0597">Phosphoprotein</keyword>
<evidence type="ECO:0008006" key="8">
    <source>
        <dbReference type="Google" id="ProtNLM"/>
    </source>
</evidence>
<proteinExistence type="predicted"/>
<evidence type="ECO:0000313" key="7">
    <source>
        <dbReference type="Proteomes" id="UP001152798"/>
    </source>
</evidence>